<feature type="non-terminal residue" evidence="4">
    <location>
        <position position="322"/>
    </location>
</feature>
<dbReference type="PANTHER" id="PTHR12419:SF7">
    <property type="entry name" value="OTU DOMAIN-CONTAINING PROTEIN 3"/>
    <property type="match status" value="1"/>
</dbReference>
<comment type="caution">
    <text evidence="4">The sequence shown here is derived from an EMBL/GenBank/DDBJ whole genome shotgun (WGS) entry which is preliminary data.</text>
</comment>
<dbReference type="InterPro" id="IPR038765">
    <property type="entry name" value="Papain-like_cys_pep_sf"/>
</dbReference>
<sequence length="322" mass="36598">TKRQSKPGDTSKFCSQLAKLGLRIVHVTADGNCFFRAMADQLEGNEEEHAKYRQMVAEYIMKHREDYEPFVEDDVPFEKYCESMQEDGTWAGHMELQAASLVTQTNICIHRLMSPRWNIHNFDRVGTHTLHLSYHDGEHYNSVRLKKDDGHGPAKLIVIEEDDHHLPSCYVKEKHKNSSTPYENSVYDQESMKLILAGTGCIDVARAYDVLQQVHGDADTAIEFLIAEQTASMQDAVESCAKINSNELDEDQLIRSPPNINYASQRVLVDQEPPSEKNEHEGTKGTDKHRKTSRNKPCPCGSKQKYKACCGMGKQKFDSKFT</sequence>
<dbReference type="PROSITE" id="PS50802">
    <property type="entry name" value="OTU"/>
    <property type="match status" value="1"/>
</dbReference>
<evidence type="ECO:0000313" key="5">
    <source>
        <dbReference type="Proteomes" id="UP000824469"/>
    </source>
</evidence>
<comment type="similarity">
    <text evidence="1">Belongs to the peptidase C85 family.</text>
</comment>
<feature type="compositionally biased region" description="Basic and acidic residues" evidence="2">
    <location>
        <begin position="274"/>
        <end position="286"/>
    </location>
</feature>
<dbReference type="GO" id="GO:0016579">
    <property type="term" value="P:protein deubiquitination"/>
    <property type="evidence" value="ECO:0007669"/>
    <property type="project" value="TreeGrafter"/>
</dbReference>
<dbReference type="SUPFAM" id="SSF103642">
    <property type="entry name" value="Sec-C motif"/>
    <property type="match status" value="1"/>
</dbReference>
<dbReference type="PANTHER" id="PTHR12419">
    <property type="entry name" value="OTU DOMAIN CONTAINING PROTEIN"/>
    <property type="match status" value="1"/>
</dbReference>
<feature type="domain" description="OTU" evidence="3">
    <location>
        <begin position="22"/>
        <end position="146"/>
    </location>
</feature>
<dbReference type="Gene3D" id="3.90.70.80">
    <property type="match status" value="1"/>
</dbReference>
<protein>
    <recommendedName>
        <fullName evidence="3">OTU domain-containing protein</fullName>
    </recommendedName>
</protein>
<feature type="non-terminal residue" evidence="4">
    <location>
        <position position="1"/>
    </location>
</feature>
<dbReference type="GO" id="GO:0004843">
    <property type="term" value="F:cysteine-type deubiquitinase activity"/>
    <property type="evidence" value="ECO:0007669"/>
    <property type="project" value="TreeGrafter"/>
</dbReference>
<keyword evidence="5" id="KW-1185">Reference proteome</keyword>
<dbReference type="Pfam" id="PF02338">
    <property type="entry name" value="OTU"/>
    <property type="match status" value="1"/>
</dbReference>
<dbReference type="Gene3D" id="3.10.450.50">
    <property type="match status" value="1"/>
</dbReference>
<dbReference type="SUPFAM" id="SSF54001">
    <property type="entry name" value="Cysteine proteinases"/>
    <property type="match status" value="1"/>
</dbReference>
<organism evidence="4 5">
    <name type="scientific">Taxus chinensis</name>
    <name type="common">Chinese yew</name>
    <name type="synonym">Taxus wallichiana var. chinensis</name>
    <dbReference type="NCBI Taxonomy" id="29808"/>
    <lineage>
        <taxon>Eukaryota</taxon>
        <taxon>Viridiplantae</taxon>
        <taxon>Streptophyta</taxon>
        <taxon>Embryophyta</taxon>
        <taxon>Tracheophyta</taxon>
        <taxon>Spermatophyta</taxon>
        <taxon>Pinopsida</taxon>
        <taxon>Pinidae</taxon>
        <taxon>Conifers II</taxon>
        <taxon>Cupressales</taxon>
        <taxon>Taxaceae</taxon>
        <taxon>Taxus</taxon>
    </lineage>
</organism>
<dbReference type="InterPro" id="IPR004027">
    <property type="entry name" value="SEC_C_motif"/>
</dbReference>
<gene>
    <name evidence="4" type="ORF">KI387_030102</name>
</gene>
<evidence type="ECO:0000313" key="4">
    <source>
        <dbReference type="EMBL" id="KAH9298420.1"/>
    </source>
</evidence>
<dbReference type="EMBL" id="JAHRHJ020000010">
    <property type="protein sequence ID" value="KAH9298420.1"/>
    <property type="molecule type" value="Genomic_DNA"/>
</dbReference>
<evidence type="ECO:0000256" key="1">
    <source>
        <dbReference type="ARBA" id="ARBA00010407"/>
    </source>
</evidence>
<evidence type="ECO:0000256" key="2">
    <source>
        <dbReference type="SAM" id="MobiDB-lite"/>
    </source>
</evidence>
<dbReference type="AlphaFoldDB" id="A0AA38FDX5"/>
<dbReference type="CDD" id="cd22771">
    <property type="entry name" value="OTU_plant_OTU7-like"/>
    <property type="match status" value="1"/>
</dbReference>
<feature type="region of interest" description="Disordered" evidence="2">
    <location>
        <begin position="270"/>
        <end position="306"/>
    </location>
</feature>
<dbReference type="Proteomes" id="UP000824469">
    <property type="component" value="Unassembled WGS sequence"/>
</dbReference>
<proteinExistence type="inferred from homology"/>
<dbReference type="InterPro" id="IPR050704">
    <property type="entry name" value="Peptidase_C85-like"/>
</dbReference>
<dbReference type="Pfam" id="PF02810">
    <property type="entry name" value="SEC-C"/>
    <property type="match status" value="1"/>
</dbReference>
<dbReference type="InterPro" id="IPR003323">
    <property type="entry name" value="OTU_dom"/>
</dbReference>
<accession>A0AA38FDX5</accession>
<evidence type="ECO:0000259" key="3">
    <source>
        <dbReference type="PROSITE" id="PS50802"/>
    </source>
</evidence>
<dbReference type="FunFam" id="3.90.70.80:FF:000009">
    <property type="entry name" value="OTU domain-containing protein 3"/>
    <property type="match status" value="1"/>
</dbReference>
<dbReference type="OMA" id="KPSCNLA"/>
<name>A0AA38FDX5_TAXCH</name>
<reference evidence="4 5" key="1">
    <citation type="journal article" date="2021" name="Nat. Plants">
        <title>The Taxus genome provides insights into paclitaxel biosynthesis.</title>
        <authorList>
            <person name="Xiong X."/>
            <person name="Gou J."/>
            <person name="Liao Q."/>
            <person name="Li Y."/>
            <person name="Zhou Q."/>
            <person name="Bi G."/>
            <person name="Li C."/>
            <person name="Du R."/>
            <person name="Wang X."/>
            <person name="Sun T."/>
            <person name="Guo L."/>
            <person name="Liang H."/>
            <person name="Lu P."/>
            <person name="Wu Y."/>
            <person name="Zhang Z."/>
            <person name="Ro D.K."/>
            <person name="Shang Y."/>
            <person name="Huang S."/>
            <person name="Yan J."/>
        </authorList>
    </citation>
    <scope>NUCLEOTIDE SEQUENCE [LARGE SCALE GENOMIC DNA]</scope>
    <source>
        <tissue evidence="4">Leaf</tissue>
    </source>
</reference>